<feature type="transmembrane region" description="Helical" evidence="1">
    <location>
        <begin position="27"/>
        <end position="49"/>
    </location>
</feature>
<evidence type="ECO:0000313" key="2">
    <source>
        <dbReference type="EMBL" id="MQT14946.1"/>
    </source>
</evidence>
<reference evidence="2 3" key="1">
    <citation type="submission" date="2019-09" db="EMBL/GenBank/DDBJ databases">
        <title>Segnochrobactrum spirostomi gen. nov., sp. nov., isolated from the ciliate Spirostomum cf. yagiui and description of a novel family, Segnochrobactraceae fam. nov. within the order Rhizobiales of the class Alphaproteobacteria.</title>
        <authorList>
            <person name="Akter S."/>
            <person name="Shazib S.U.A."/>
            <person name="Shin M.K."/>
        </authorList>
    </citation>
    <scope>NUCLEOTIDE SEQUENCE [LARGE SCALE GENOMIC DNA]</scope>
    <source>
        <strain evidence="2 3">Sp-1</strain>
    </source>
</reference>
<evidence type="ECO:0000256" key="1">
    <source>
        <dbReference type="SAM" id="Phobius"/>
    </source>
</evidence>
<keyword evidence="1" id="KW-0472">Membrane</keyword>
<organism evidence="2 3">
    <name type="scientific">Segnochrobactrum spirostomi</name>
    <dbReference type="NCBI Taxonomy" id="2608987"/>
    <lineage>
        <taxon>Bacteria</taxon>
        <taxon>Pseudomonadati</taxon>
        <taxon>Pseudomonadota</taxon>
        <taxon>Alphaproteobacteria</taxon>
        <taxon>Hyphomicrobiales</taxon>
        <taxon>Segnochrobactraceae</taxon>
        <taxon>Segnochrobactrum</taxon>
    </lineage>
</organism>
<accession>A0A6A7Y7W5</accession>
<dbReference type="AlphaFoldDB" id="A0A6A7Y7W5"/>
<comment type="caution">
    <text evidence="2">The sequence shown here is derived from an EMBL/GenBank/DDBJ whole genome shotgun (WGS) entry which is preliminary data.</text>
</comment>
<sequence length="112" mass="12371">MTRSELLAALPEGRLPPDLMHLHAADLLALAGLGLVVAAFFAALMLPLLQRRPSRRARIRATRGLPPQERLLAVARILGHLPETFRTAAYRDEPIDEAALERAAVKARRVRP</sequence>
<evidence type="ECO:0000313" key="3">
    <source>
        <dbReference type="Proteomes" id="UP000332515"/>
    </source>
</evidence>
<protein>
    <submittedName>
        <fullName evidence="2">Uncharacterized protein</fullName>
    </submittedName>
</protein>
<keyword evidence="1" id="KW-1133">Transmembrane helix</keyword>
<gene>
    <name evidence="2" type="ORF">F0357_20275</name>
</gene>
<keyword evidence="3" id="KW-1185">Reference proteome</keyword>
<proteinExistence type="predicted"/>
<dbReference type="RefSeq" id="WP_153488643.1">
    <property type="nucleotide sequence ID" value="NZ_VWNA01000002.1"/>
</dbReference>
<name>A0A6A7Y7W5_9HYPH</name>
<dbReference type="Proteomes" id="UP000332515">
    <property type="component" value="Unassembled WGS sequence"/>
</dbReference>
<dbReference type="EMBL" id="VWNA01000002">
    <property type="protein sequence ID" value="MQT14946.1"/>
    <property type="molecule type" value="Genomic_DNA"/>
</dbReference>
<keyword evidence="1" id="KW-0812">Transmembrane</keyword>